<dbReference type="RefSeq" id="WP_185138968.1">
    <property type="nucleotide sequence ID" value="NZ_BORM01000018.1"/>
</dbReference>
<gene>
    <name evidence="2" type="ORF">H7B90_26805</name>
</gene>
<dbReference type="InterPro" id="IPR024980">
    <property type="entry name" value="DUF3886"/>
</dbReference>
<feature type="region of interest" description="Disordered" evidence="1">
    <location>
        <begin position="1"/>
        <end position="21"/>
    </location>
</feature>
<proteinExistence type="predicted"/>
<feature type="region of interest" description="Disordered" evidence="1">
    <location>
        <begin position="44"/>
        <end position="68"/>
    </location>
</feature>
<accession>A0A841UAQ2</accession>
<organism evidence="2 3">
    <name type="scientific">Cohnella xylanilytica</name>
    <dbReference type="NCBI Taxonomy" id="557555"/>
    <lineage>
        <taxon>Bacteria</taxon>
        <taxon>Bacillati</taxon>
        <taxon>Bacillota</taxon>
        <taxon>Bacilli</taxon>
        <taxon>Bacillales</taxon>
        <taxon>Paenibacillaceae</taxon>
        <taxon>Cohnella</taxon>
    </lineage>
</organism>
<reference evidence="2 3" key="1">
    <citation type="submission" date="2020-08" db="EMBL/GenBank/DDBJ databases">
        <title>Cohnella phylogeny.</title>
        <authorList>
            <person name="Dunlap C."/>
        </authorList>
    </citation>
    <scope>NUCLEOTIDE SEQUENCE [LARGE SCALE GENOMIC DNA]</scope>
    <source>
        <strain evidence="2 3">DSM 25239</strain>
    </source>
</reference>
<dbReference type="EMBL" id="JACJVR010000110">
    <property type="protein sequence ID" value="MBB6695010.1"/>
    <property type="molecule type" value="Genomic_DNA"/>
</dbReference>
<keyword evidence="3" id="KW-1185">Reference proteome</keyword>
<evidence type="ECO:0000256" key="1">
    <source>
        <dbReference type="SAM" id="MobiDB-lite"/>
    </source>
</evidence>
<dbReference type="Pfam" id="PF13025">
    <property type="entry name" value="DUF3886"/>
    <property type="match status" value="1"/>
</dbReference>
<dbReference type="Proteomes" id="UP000553776">
    <property type="component" value="Unassembled WGS sequence"/>
</dbReference>
<evidence type="ECO:0000313" key="2">
    <source>
        <dbReference type="EMBL" id="MBB6695010.1"/>
    </source>
</evidence>
<comment type="caution">
    <text evidence="2">The sequence shown here is derived from an EMBL/GenBank/DDBJ whole genome shotgun (WGS) entry which is preliminary data.</text>
</comment>
<name>A0A841UAQ2_9BACL</name>
<evidence type="ECO:0000313" key="3">
    <source>
        <dbReference type="Proteomes" id="UP000553776"/>
    </source>
</evidence>
<protein>
    <submittedName>
        <fullName evidence="2">YqkE family protein</fullName>
    </submittedName>
</protein>
<sequence length="88" mass="9935">MAKKKPATSRKPEAAADAAPAATLKDLLSAEVVGKLKAQAEQMKAEEAERREKARKQEEEARAAEKKRLENDFEYLLNNSGMDWKKYK</sequence>
<dbReference type="AlphaFoldDB" id="A0A841UAQ2"/>